<evidence type="ECO:0000256" key="1">
    <source>
        <dbReference type="SAM" id="MobiDB-lite"/>
    </source>
</evidence>
<protein>
    <submittedName>
        <fullName evidence="2">Uncharacterized protein</fullName>
    </submittedName>
</protein>
<accession>A0A2P2IN72</accession>
<organism evidence="2">
    <name type="scientific">Rhizophora mucronata</name>
    <name type="common">Asiatic mangrove</name>
    <dbReference type="NCBI Taxonomy" id="61149"/>
    <lineage>
        <taxon>Eukaryota</taxon>
        <taxon>Viridiplantae</taxon>
        <taxon>Streptophyta</taxon>
        <taxon>Embryophyta</taxon>
        <taxon>Tracheophyta</taxon>
        <taxon>Spermatophyta</taxon>
        <taxon>Magnoliopsida</taxon>
        <taxon>eudicotyledons</taxon>
        <taxon>Gunneridae</taxon>
        <taxon>Pentapetalae</taxon>
        <taxon>rosids</taxon>
        <taxon>fabids</taxon>
        <taxon>Malpighiales</taxon>
        <taxon>Rhizophoraceae</taxon>
        <taxon>Rhizophora</taxon>
    </lineage>
</organism>
<proteinExistence type="predicted"/>
<dbReference type="AlphaFoldDB" id="A0A2P2IN72"/>
<evidence type="ECO:0000313" key="2">
    <source>
        <dbReference type="EMBL" id="MBW82669.1"/>
    </source>
</evidence>
<feature type="compositionally biased region" description="Basic and acidic residues" evidence="1">
    <location>
        <begin position="15"/>
        <end position="24"/>
    </location>
</feature>
<reference evidence="2" key="1">
    <citation type="submission" date="2018-02" db="EMBL/GenBank/DDBJ databases">
        <title>Rhizophora mucronata_Transcriptome.</title>
        <authorList>
            <person name="Meera S.P."/>
            <person name="Sreeshan A."/>
            <person name="Augustine A."/>
        </authorList>
    </citation>
    <scope>NUCLEOTIDE SEQUENCE</scope>
    <source>
        <tissue evidence="2">Leaf</tissue>
    </source>
</reference>
<sequence>MPLTGFLPINMSREMPGDERRSWR</sequence>
<name>A0A2P2IN72_RHIMU</name>
<feature type="region of interest" description="Disordered" evidence="1">
    <location>
        <begin position="1"/>
        <end position="24"/>
    </location>
</feature>
<dbReference type="EMBL" id="GGEC01002186">
    <property type="protein sequence ID" value="MBW82669.1"/>
    <property type="molecule type" value="Transcribed_RNA"/>
</dbReference>